<dbReference type="EMBL" id="JYDO01000023">
    <property type="protein sequence ID" value="KRZ76972.1"/>
    <property type="molecule type" value="Genomic_DNA"/>
</dbReference>
<evidence type="ECO:0000313" key="1">
    <source>
        <dbReference type="EMBL" id="KRZ76972.1"/>
    </source>
</evidence>
<dbReference type="Proteomes" id="UP000054843">
    <property type="component" value="Unassembled WGS sequence"/>
</dbReference>
<protein>
    <submittedName>
        <fullName evidence="1">Uncharacterized protein</fullName>
    </submittedName>
</protein>
<evidence type="ECO:0000313" key="2">
    <source>
        <dbReference type="Proteomes" id="UP000054843"/>
    </source>
</evidence>
<gene>
    <name evidence="1" type="ORF">T10_8165</name>
</gene>
<keyword evidence="2" id="KW-1185">Reference proteome</keyword>
<name>A0A0V1MZH3_9BILA</name>
<reference evidence="1 2" key="1">
    <citation type="submission" date="2015-01" db="EMBL/GenBank/DDBJ databases">
        <title>Evolution of Trichinella species and genotypes.</title>
        <authorList>
            <person name="Korhonen P.K."/>
            <person name="Edoardo P."/>
            <person name="Giuseppe L.R."/>
            <person name="Gasser R.B."/>
        </authorList>
    </citation>
    <scope>NUCLEOTIDE SEQUENCE [LARGE SCALE GENOMIC DNA]</scope>
    <source>
        <strain evidence="1">ISS1980</strain>
    </source>
</reference>
<organism evidence="1 2">
    <name type="scientific">Trichinella papuae</name>
    <dbReference type="NCBI Taxonomy" id="268474"/>
    <lineage>
        <taxon>Eukaryota</taxon>
        <taxon>Metazoa</taxon>
        <taxon>Ecdysozoa</taxon>
        <taxon>Nematoda</taxon>
        <taxon>Enoplea</taxon>
        <taxon>Dorylaimia</taxon>
        <taxon>Trichinellida</taxon>
        <taxon>Trichinellidae</taxon>
        <taxon>Trichinella</taxon>
    </lineage>
</organism>
<proteinExistence type="predicted"/>
<dbReference type="AlphaFoldDB" id="A0A0V1MZH3"/>
<comment type="caution">
    <text evidence="1">The sequence shown here is derived from an EMBL/GenBank/DDBJ whole genome shotgun (WGS) entry which is preliminary data.</text>
</comment>
<accession>A0A0V1MZH3</accession>
<sequence>MCFSIDFRPLIVLSNIISIYLILQPEVMSTDFSDLLLDMIMLPNENFSFIIFPHLKTSSRFDMSFKA</sequence>